<dbReference type="PATRIC" id="fig|1094558.3.peg.1776"/>
<organism evidence="1 2">
    <name type="scientific">Bartonella tamiae Th239</name>
    <dbReference type="NCBI Taxonomy" id="1094558"/>
    <lineage>
        <taxon>Bacteria</taxon>
        <taxon>Pseudomonadati</taxon>
        <taxon>Pseudomonadota</taxon>
        <taxon>Alphaproteobacteria</taxon>
        <taxon>Hyphomicrobiales</taxon>
        <taxon>Bartonellaceae</taxon>
        <taxon>Bartonella</taxon>
    </lineage>
</organism>
<dbReference type="RefSeq" id="WP_008040201.1">
    <property type="nucleotide sequence ID" value="NZ_JH725147.1"/>
</dbReference>
<evidence type="ECO:0000313" key="1">
    <source>
        <dbReference type="EMBL" id="EJF89103.1"/>
    </source>
</evidence>
<accession>J0ZL28</accession>
<protein>
    <submittedName>
        <fullName evidence="1">Uncharacterized protein</fullName>
    </submittedName>
</protein>
<dbReference type="AlphaFoldDB" id="J0ZL28"/>
<reference evidence="1 2" key="1">
    <citation type="submission" date="2012-03" db="EMBL/GenBank/DDBJ databases">
        <title>The Genome Sequence of Bartonella tamiae Th239.</title>
        <authorList>
            <consortium name="The Broad Institute Genome Sequencing Platform"/>
            <consortium name="The Broad Institute Genome Sequencing Center for Infectious Disease"/>
            <person name="Feldgarden M."/>
            <person name="Kirby J."/>
            <person name="Kosoy M."/>
            <person name="Birtles R."/>
            <person name="Probert W.S."/>
            <person name="Chiaraviglio L."/>
            <person name="Young S.K."/>
            <person name="Zeng Q."/>
            <person name="Gargeya S."/>
            <person name="Fitzgerald M."/>
            <person name="Haas B."/>
            <person name="Abouelleil A."/>
            <person name="Alvarado L."/>
            <person name="Arachchi H.M."/>
            <person name="Berlin A."/>
            <person name="Chapman S.B."/>
            <person name="Gearin G."/>
            <person name="Goldberg J."/>
            <person name="Griggs A."/>
            <person name="Gujja S."/>
            <person name="Hansen M."/>
            <person name="Heiman D."/>
            <person name="Howarth C."/>
            <person name="Larimer J."/>
            <person name="Lui A."/>
            <person name="MacDonald P.J.P."/>
            <person name="McCowen C."/>
            <person name="Montmayeur A."/>
            <person name="Murphy C."/>
            <person name="Neiman D."/>
            <person name="Pearson M."/>
            <person name="Priest M."/>
            <person name="Roberts A."/>
            <person name="Saif S."/>
            <person name="Shea T."/>
            <person name="Sisk P."/>
            <person name="Stolte C."/>
            <person name="Sykes S."/>
            <person name="Wortman J."/>
            <person name="Nusbaum C."/>
            <person name="Birren B."/>
        </authorList>
    </citation>
    <scope>NUCLEOTIDE SEQUENCE [LARGE SCALE GENOMIC DNA]</scope>
    <source>
        <strain evidence="1 2">Th239</strain>
    </source>
</reference>
<evidence type="ECO:0000313" key="2">
    <source>
        <dbReference type="Proteomes" id="UP000008952"/>
    </source>
</evidence>
<comment type="caution">
    <text evidence="1">The sequence shown here is derived from an EMBL/GenBank/DDBJ whole genome shotgun (WGS) entry which is preliminary data.</text>
</comment>
<dbReference type="Proteomes" id="UP000008952">
    <property type="component" value="Unassembled WGS sequence"/>
</dbReference>
<keyword evidence="2" id="KW-1185">Reference proteome</keyword>
<sequence length="113" mass="13157">MSLPFSTFDFTAQIVDGDSEALLVPDLETRLLASIYRNHVSIDTVFLRNYKMDDSYIDADASLDPFVQRLAAIIRDQAQNSDSFQARVFEEWDFEYSEDPYIVQNRLKRHDVL</sequence>
<proteinExistence type="predicted"/>
<name>J0ZL28_9HYPH</name>
<gene>
    <name evidence="1" type="ORF">ME5_01654</name>
</gene>
<dbReference type="HOGENOM" id="CLU_2128579_0_0_5"/>
<dbReference type="EMBL" id="AIMB01000008">
    <property type="protein sequence ID" value="EJF89103.1"/>
    <property type="molecule type" value="Genomic_DNA"/>
</dbReference>